<dbReference type="GO" id="GO:0015288">
    <property type="term" value="F:porin activity"/>
    <property type="evidence" value="ECO:0007669"/>
    <property type="project" value="UniProtKB-KW"/>
</dbReference>
<dbReference type="GO" id="GO:0046930">
    <property type="term" value="C:pore complex"/>
    <property type="evidence" value="ECO:0007669"/>
    <property type="project" value="UniProtKB-KW"/>
</dbReference>
<dbReference type="InterPro" id="IPR054765">
    <property type="entry name" value="SLBB_dom"/>
</dbReference>
<name>A0A4R1H9E8_ANCAQ</name>
<evidence type="ECO:0000256" key="11">
    <source>
        <dbReference type="ARBA" id="ARBA00023136"/>
    </source>
</evidence>
<dbReference type="Pfam" id="PF22461">
    <property type="entry name" value="SLBB_2"/>
    <property type="match status" value="1"/>
</dbReference>
<sequence length="205" mass="21566">MEAQAEVPASEVAAVTAAGTPGSAGYRVGPLDMLNITVFKVAELSQTVQVSESGKFSFPLIGEVQAAGLTVSEIERDVAAKLGGNYVRNPQVTVLVKEYNSHRITVDGAVAKPGVFPMQGPVSLLQAVAMAGGAQEVSDGTILVFRRVDGKSSVAKFNMSDLRSQKVSDPDLQAGDIVTVPSSDVKVGLQYILRALPLFNTFMLL</sequence>
<dbReference type="AlphaFoldDB" id="A0A4R1H9E8"/>
<comment type="subcellular location">
    <subcellularLocation>
        <location evidence="1">Cell outer membrane</location>
        <topology evidence="1">Multi-pass membrane protein</topology>
    </subcellularLocation>
</comment>
<keyword evidence="12" id="KW-0564">Palmitate</keyword>
<keyword evidence="3" id="KW-0813">Transport</keyword>
<dbReference type="PANTHER" id="PTHR33619">
    <property type="entry name" value="POLYSACCHARIDE EXPORT PROTEIN GFCE-RELATED"/>
    <property type="match status" value="1"/>
</dbReference>
<evidence type="ECO:0000256" key="8">
    <source>
        <dbReference type="ARBA" id="ARBA00023047"/>
    </source>
</evidence>
<dbReference type="GO" id="GO:0009279">
    <property type="term" value="C:cell outer membrane"/>
    <property type="evidence" value="ECO:0007669"/>
    <property type="project" value="UniProtKB-SubCell"/>
</dbReference>
<keyword evidence="4" id="KW-1134">Transmembrane beta strand</keyword>
<dbReference type="GO" id="GO:0006811">
    <property type="term" value="P:monoatomic ion transport"/>
    <property type="evidence" value="ECO:0007669"/>
    <property type="project" value="UniProtKB-KW"/>
</dbReference>
<protein>
    <submittedName>
        <fullName evidence="17">Polysaccharide export outer membrane protein</fullName>
    </submittedName>
</protein>
<evidence type="ECO:0000256" key="1">
    <source>
        <dbReference type="ARBA" id="ARBA00004571"/>
    </source>
</evidence>
<dbReference type="Gene3D" id="3.10.560.10">
    <property type="entry name" value="Outer membrane lipoprotein wza domain like"/>
    <property type="match status" value="1"/>
</dbReference>
<evidence type="ECO:0000259" key="16">
    <source>
        <dbReference type="Pfam" id="PF22461"/>
    </source>
</evidence>
<keyword evidence="13" id="KW-0998">Cell outer membrane</keyword>
<evidence type="ECO:0000313" key="17">
    <source>
        <dbReference type="EMBL" id="TCK16730.1"/>
    </source>
</evidence>
<evidence type="ECO:0000259" key="15">
    <source>
        <dbReference type="Pfam" id="PF02563"/>
    </source>
</evidence>
<evidence type="ECO:0000256" key="10">
    <source>
        <dbReference type="ARBA" id="ARBA00023114"/>
    </source>
</evidence>
<evidence type="ECO:0000313" key="18">
    <source>
        <dbReference type="Proteomes" id="UP000295030"/>
    </source>
</evidence>
<evidence type="ECO:0000256" key="4">
    <source>
        <dbReference type="ARBA" id="ARBA00022452"/>
    </source>
</evidence>
<dbReference type="PANTHER" id="PTHR33619:SF3">
    <property type="entry name" value="POLYSACCHARIDE EXPORT PROTEIN GFCE-RELATED"/>
    <property type="match status" value="1"/>
</dbReference>
<keyword evidence="7" id="KW-0732">Signal</keyword>
<evidence type="ECO:0000256" key="12">
    <source>
        <dbReference type="ARBA" id="ARBA00023139"/>
    </source>
</evidence>
<comment type="similarity">
    <text evidence="2">Belongs to the BexD/CtrA/VexA family.</text>
</comment>
<keyword evidence="11" id="KW-0472">Membrane</keyword>
<organism evidence="17 18">
    <name type="scientific">Ancylobacter aquaticus</name>
    <dbReference type="NCBI Taxonomy" id="100"/>
    <lineage>
        <taxon>Bacteria</taxon>
        <taxon>Pseudomonadati</taxon>
        <taxon>Pseudomonadota</taxon>
        <taxon>Alphaproteobacteria</taxon>
        <taxon>Hyphomicrobiales</taxon>
        <taxon>Xanthobacteraceae</taxon>
        <taxon>Ancylobacter</taxon>
    </lineage>
</organism>
<keyword evidence="18" id="KW-1185">Reference proteome</keyword>
<reference evidence="17 18" key="1">
    <citation type="submission" date="2019-03" db="EMBL/GenBank/DDBJ databases">
        <title>Genomic Encyclopedia of Type Strains, Phase IV (KMG-IV): sequencing the most valuable type-strain genomes for metagenomic binning, comparative biology and taxonomic classification.</title>
        <authorList>
            <person name="Goeker M."/>
        </authorList>
    </citation>
    <scope>NUCLEOTIDE SEQUENCE [LARGE SCALE GENOMIC DNA]</scope>
    <source>
        <strain evidence="17 18">DSM 101</strain>
    </source>
</reference>
<feature type="domain" description="SLBB" evidence="16">
    <location>
        <begin position="103"/>
        <end position="180"/>
    </location>
</feature>
<keyword evidence="5" id="KW-0762">Sugar transport</keyword>
<evidence type="ECO:0000256" key="2">
    <source>
        <dbReference type="ARBA" id="ARBA00009450"/>
    </source>
</evidence>
<keyword evidence="10" id="KW-0626">Porin</keyword>
<evidence type="ECO:0000256" key="9">
    <source>
        <dbReference type="ARBA" id="ARBA00023065"/>
    </source>
</evidence>
<evidence type="ECO:0000256" key="5">
    <source>
        <dbReference type="ARBA" id="ARBA00022597"/>
    </source>
</evidence>
<evidence type="ECO:0000256" key="3">
    <source>
        <dbReference type="ARBA" id="ARBA00022448"/>
    </source>
</evidence>
<evidence type="ECO:0000256" key="7">
    <source>
        <dbReference type="ARBA" id="ARBA00022729"/>
    </source>
</evidence>
<dbReference type="EMBL" id="SMFY01000006">
    <property type="protein sequence ID" value="TCK16730.1"/>
    <property type="molecule type" value="Genomic_DNA"/>
</dbReference>
<comment type="caution">
    <text evidence="17">The sequence shown here is derived from an EMBL/GenBank/DDBJ whole genome shotgun (WGS) entry which is preliminary data.</text>
</comment>
<keyword evidence="6" id="KW-0812">Transmembrane</keyword>
<evidence type="ECO:0000256" key="13">
    <source>
        <dbReference type="ARBA" id="ARBA00023237"/>
    </source>
</evidence>
<dbReference type="Pfam" id="PF02563">
    <property type="entry name" value="Poly_export"/>
    <property type="match status" value="1"/>
</dbReference>
<dbReference type="GO" id="GO:0015159">
    <property type="term" value="F:polysaccharide transmembrane transporter activity"/>
    <property type="evidence" value="ECO:0007669"/>
    <property type="project" value="InterPro"/>
</dbReference>
<dbReference type="InterPro" id="IPR003715">
    <property type="entry name" value="Poly_export_N"/>
</dbReference>
<proteinExistence type="inferred from homology"/>
<accession>A0A4R1H9E8</accession>
<keyword evidence="9" id="KW-0406">Ion transport</keyword>
<evidence type="ECO:0000256" key="6">
    <source>
        <dbReference type="ARBA" id="ARBA00022692"/>
    </source>
</evidence>
<gene>
    <name evidence="17" type="ORF">EV667_4323</name>
</gene>
<keyword evidence="14" id="KW-0449">Lipoprotein</keyword>
<evidence type="ECO:0000256" key="14">
    <source>
        <dbReference type="ARBA" id="ARBA00023288"/>
    </source>
</evidence>
<dbReference type="InterPro" id="IPR049712">
    <property type="entry name" value="Poly_export"/>
</dbReference>
<feature type="domain" description="Polysaccharide export protein N-terminal" evidence="15">
    <location>
        <begin position="23"/>
        <end position="96"/>
    </location>
</feature>
<keyword evidence="8" id="KW-0625">Polysaccharide transport</keyword>
<dbReference type="Proteomes" id="UP000295030">
    <property type="component" value="Unassembled WGS sequence"/>
</dbReference>